<dbReference type="GO" id="GO:0030170">
    <property type="term" value="F:pyridoxal phosphate binding"/>
    <property type="evidence" value="ECO:0007669"/>
    <property type="project" value="InterPro"/>
</dbReference>
<dbReference type="SUPFAM" id="SSF53383">
    <property type="entry name" value="PLP-dependent transferases"/>
    <property type="match status" value="1"/>
</dbReference>
<sequence length="478" mass="54378">MLTFVLKNDHYEPLYRQLYQQIRREIMAGNLKTGEKLTSKRQMAEHLKISQNTVAAAYDQLVAEGYIEARPRSGFYVTPLEDVLPDTPVSAPPSLDGDYMPGKKEQWEYDFVTNTVDASCFPFPTWAKISRQVLSEEDGALLKAVDPRGYYPLRKAIVDYVHQYRGVRCTPEQVIVGAGSEYLLGLAVQLIGRDQLYAMENPNYEKVYRVLQSAGVSVSPISLDQEGLSIIHLKESGASVVHTTPSHQFPLGIIMPLRRRMALLKWAAGERGRYILEDDYDSEFRFKGRPIPALQGLDSSDCVIYFNTFTRSLAPSMRISYMILPPPLLKRYCQFFSFYSSTVSRFEQHTLHRFMMDGHFERHLHRMHKIYGRRRDAMVAAIGGNDLNGENQITILGDSAGLHLLLTVENGMTEAELVAKAKEKGIRVYGVSEYYIRSEEQMPRNMVVLGYAGFTEAAIYNAIGHLKAAWRVQEKNDY</sequence>
<dbReference type="CDD" id="cd00609">
    <property type="entry name" value="AAT_like"/>
    <property type="match status" value="1"/>
</dbReference>
<keyword evidence="5" id="KW-0804">Transcription</keyword>
<dbReference type="AlphaFoldDB" id="A0A1H4B8I1"/>
<dbReference type="OrthoDB" id="9808770at2"/>
<dbReference type="InterPro" id="IPR051446">
    <property type="entry name" value="HTH_trans_reg/aminotransferase"/>
</dbReference>
<dbReference type="SUPFAM" id="SSF46785">
    <property type="entry name" value="Winged helix' DNA-binding domain"/>
    <property type="match status" value="1"/>
</dbReference>
<dbReference type="RefSeq" id="WP_090307046.1">
    <property type="nucleotide sequence ID" value="NZ_FNRK01000010.1"/>
</dbReference>
<dbReference type="InterPro" id="IPR000524">
    <property type="entry name" value="Tscrpt_reg_HTH_GntR"/>
</dbReference>
<dbReference type="InterPro" id="IPR015424">
    <property type="entry name" value="PyrdxlP-dep_Trfase"/>
</dbReference>
<keyword evidence="3" id="KW-0805">Transcription regulation</keyword>
<dbReference type="InterPro" id="IPR004839">
    <property type="entry name" value="Aminotransferase_I/II_large"/>
</dbReference>
<dbReference type="CDD" id="cd07377">
    <property type="entry name" value="WHTH_GntR"/>
    <property type="match status" value="1"/>
</dbReference>
<dbReference type="PROSITE" id="PS50949">
    <property type="entry name" value="HTH_GNTR"/>
    <property type="match status" value="1"/>
</dbReference>
<reference evidence="7 8" key="1">
    <citation type="submission" date="2016-10" db="EMBL/GenBank/DDBJ databases">
        <authorList>
            <person name="de Groot N.N."/>
        </authorList>
    </citation>
    <scope>NUCLEOTIDE SEQUENCE [LARGE SCALE GENOMIC DNA]</scope>
    <source>
        <strain evidence="7 8">SR12</strain>
    </source>
</reference>
<keyword evidence="4" id="KW-0238">DNA-binding</keyword>
<keyword evidence="7" id="KW-0808">Transferase</keyword>
<organism evidence="7 8">
    <name type="scientific">Eubacterium aggregans</name>
    <dbReference type="NCBI Taxonomy" id="81409"/>
    <lineage>
        <taxon>Bacteria</taxon>
        <taxon>Bacillati</taxon>
        <taxon>Bacillota</taxon>
        <taxon>Clostridia</taxon>
        <taxon>Eubacteriales</taxon>
        <taxon>Eubacteriaceae</taxon>
        <taxon>Eubacterium</taxon>
    </lineage>
</organism>
<proteinExistence type="inferred from homology"/>
<dbReference type="Pfam" id="PF00155">
    <property type="entry name" value="Aminotran_1_2"/>
    <property type="match status" value="1"/>
</dbReference>
<dbReference type="Gene3D" id="3.40.640.10">
    <property type="entry name" value="Type I PLP-dependent aspartate aminotransferase-like (Major domain)"/>
    <property type="match status" value="1"/>
</dbReference>
<dbReference type="InterPro" id="IPR036388">
    <property type="entry name" value="WH-like_DNA-bd_sf"/>
</dbReference>
<accession>A0A1H4B8I1</accession>
<dbReference type="Pfam" id="PF00392">
    <property type="entry name" value="GntR"/>
    <property type="match status" value="1"/>
</dbReference>
<evidence type="ECO:0000256" key="5">
    <source>
        <dbReference type="ARBA" id="ARBA00023163"/>
    </source>
</evidence>
<name>A0A1H4B8I1_9FIRM</name>
<evidence type="ECO:0000313" key="8">
    <source>
        <dbReference type="Proteomes" id="UP000199394"/>
    </source>
</evidence>
<feature type="domain" description="HTH gntR-type" evidence="6">
    <location>
        <begin position="12"/>
        <end position="80"/>
    </location>
</feature>
<keyword evidence="8" id="KW-1185">Reference proteome</keyword>
<dbReference type="GO" id="GO:0008483">
    <property type="term" value="F:transaminase activity"/>
    <property type="evidence" value="ECO:0007669"/>
    <property type="project" value="UniProtKB-KW"/>
</dbReference>
<comment type="similarity">
    <text evidence="1">In the C-terminal section; belongs to the class-I pyridoxal-phosphate-dependent aminotransferase family.</text>
</comment>
<dbReference type="InterPro" id="IPR015421">
    <property type="entry name" value="PyrdxlP-dep_Trfase_major"/>
</dbReference>
<dbReference type="PANTHER" id="PTHR46577">
    <property type="entry name" value="HTH-TYPE TRANSCRIPTIONAL REGULATORY PROTEIN GABR"/>
    <property type="match status" value="1"/>
</dbReference>
<gene>
    <name evidence="7" type="ORF">SAMN04515656_11088</name>
</gene>
<keyword evidence="7" id="KW-0032">Aminotransferase</keyword>
<dbReference type="Proteomes" id="UP000199394">
    <property type="component" value="Unassembled WGS sequence"/>
</dbReference>
<evidence type="ECO:0000256" key="1">
    <source>
        <dbReference type="ARBA" id="ARBA00005384"/>
    </source>
</evidence>
<evidence type="ECO:0000259" key="6">
    <source>
        <dbReference type="PROSITE" id="PS50949"/>
    </source>
</evidence>
<evidence type="ECO:0000313" key="7">
    <source>
        <dbReference type="EMBL" id="SEA44376.1"/>
    </source>
</evidence>
<dbReference type="InterPro" id="IPR036390">
    <property type="entry name" value="WH_DNA-bd_sf"/>
</dbReference>
<protein>
    <submittedName>
        <fullName evidence="7">GntR family transcriptional regulator / MocR family aminotransferase</fullName>
    </submittedName>
</protein>
<dbReference type="Gene3D" id="1.10.10.10">
    <property type="entry name" value="Winged helix-like DNA-binding domain superfamily/Winged helix DNA-binding domain"/>
    <property type="match status" value="1"/>
</dbReference>
<keyword evidence="2" id="KW-0663">Pyridoxal phosphate</keyword>
<evidence type="ECO:0000256" key="2">
    <source>
        <dbReference type="ARBA" id="ARBA00022898"/>
    </source>
</evidence>
<dbReference type="STRING" id="81409.SAMN04515656_11088"/>
<dbReference type="GO" id="GO:0003700">
    <property type="term" value="F:DNA-binding transcription factor activity"/>
    <property type="evidence" value="ECO:0007669"/>
    <property type="project" value="InterPro"/>
</dbReference>
<evidence type="ECO:0000256" key="3">
    <source>
        <dbReference type="ARBA" id="ARBA00023015"/>
    </source>
</evidence>
<evidence type="ECO:0000256" key="4">
    <source>
        <dbReference type="ARBA" id="ARBA00023125"/>
    </source>
</evidence>
<dbReference type="SMART" id="SM00345">
    <property type="entry name" value="HTH_GNTR"/>
    <property type="match status" value="1"/>
</dbReference>
<dbReference type="EMBL" id="FNRK01000010">
    <property type="protein sequence ID" value="SEA44376.1"/>
    <property type="molecule type" value="Genomic_DNA"/>
</dbReference>
<dbReference type="PANTHER" id="PTHR46577:SF1">
    <property type="entry name" value="HTH-TYPE TRANSCRIPTIONAL REGULATORY PROTEIN GABR"/>
    <property type="match status" value="1"/>
</dbReference>
<dbReference type="GO" id="GO:0003677">
    <property type="term" value="F:DNA binding"/>
    <property type="evidence" value="ECO:0007669"/>
    <property type="project" value="UniProtKB-KW"/>
</dbReference>